<dbReference type="Proteomes" id="UP001164539">
    <property type="component" value="Chromosome 9"/>
</dbReference>
<organism evidence="1 2">
    <name type="scientific">Melia azedarach</name>
    <name type="common">Chinaberry tree</name>
    <dbReference type="NCBI Taxonomy" id="155640"/>
    <lineage>
        <taxon>Eukaryota</taxon>
        <taxon>Viridiplantae</taxon>
        <taxon>Streptophyta</taxon>
        <taxon>Embryophyta</taxon>
        <taxon>Tracheophyta</taxon>
        <taxon>Spermatophyta</taxon>
        <taxon>Magnoliopsida</taxon>
        <taxon>eudicotyledons</taxon>
        <taxon>Gunneridae</taxon>
        <taxon>Pentapetalae</taxon>
        <taxon>rosids</taxon>
        <taxon>malvids</taxon>
        <taxon>Sapindales</taxon>
        <taxon>Meliaceae</taxon>
        <taxon>Melia</taxon>
    </lineage>
</organism>
<gene>
    <name evidence="1" type="ORF">OWV82_017664</name>
</gene>
<comment type="caution">
    <text evidence="1">The sequence shown here is derived from an EMBL/GenBank/DDBJ whole genome shotgun (WGS) entry which is preliminary data.</text>
</comment>
<name>A0ACC1XJY2_MELAZ</name>
<accession>A0ACC1XJY2</accession>
<protein>
    <submittedName>
        <fullName evidence="1">Beta-glucosidase</fullName>
    </submittedName>
</protein>
<proteinExistence type="predicted"/>
<sequence>MAIRDLFLFCILCLACLLAEADGAKPSHYSMPFNRSSFPAGFIFGAGTAAYQSEGGAFIDGKGPSIWDTFTKVHPEKIWDHSTGKIADDFYHRYKDDIKIMKRIGFDSFRFSLSWSRILPKGKISGGVNPLGVKFYNNLIDELLANKITPFITLFHWDLPQALEDEYGGFLSSMIVNDFRDYADFCFKTFGDRVKHWVTLNEPYSFTVNGYDVGIFAPGRCSKYSGNCTAGNSGTEPYIVAHNLLLSHASAVQVYKSKYQKYQKGQIGITIVTHWFVPKTRSAADREAASRILDFFFGWFANPITYGDYPEVMRIYVGNRLPKFTEAQSKLVKGSYDFFGVNYYSTQYASNAVTYNNNNNVNLSYSTDSRVTLSTHKNGIPIGTPTPLSWLFVYPKGIRYLMLHVRDRYKNPPIYITENGYADANNDSLSIDQFRKDASRIRYHHAHLSSLLEAIKEGVNIKGYYAWAFFDDFEWDAGYTVRFGIIYVDFKNNLKRYLKYSAYWLKMFLLH</sequence>
<evidence type="ECO:0000313" key="2">
    <source>
        <dbReference type="Proteomes" id="UP001164539"/>
    </source>
</evidence>
<reference evidence="1 2" key="1">
    <citation type="journal article" date="2023" name="Science">
        <title>Complex scaffold remodeling in plant triterpene biosynthesis.</title>
        <authorList>
            <person name="De La Pena R."/>
            <person name="Hodgson H."/>
            <person name="Liu J.C."/>
            <person name="Stephenson M.J."/>
            <person name="Martin A.C."/>
            <person name="Owen C."/>
            <person name="Harkess A."/>
            <person name="Leebens-Mack J."/>
            <person name="Jimenez L.E."/>
            <person name="Osbourn A."/>
            <person name="Sattely E.S."/>
        </authorList>
    </citation>
    <scope>NUCLEOTIDE SEQUENCE [LARGE SCALE GENOMIC DNA]</scope>
    <source>
        <strain evidence="2">cv. JPN11</strain>
        <tissue evidence="1">Leaf</tissue>
    </source>
</reference>
<evidence type="ECO:0000313" key="1">
    <source>
        <dbReference type="EMBL" id="KAJ4711685.1"/>
    </source>
</evidence>
<dbReference type="EMBL" id="CM051402">
    <property type="protein sequence ID" value="KAJ4711685.1"/>
    <property type="molecule type" value="Genomic_DNA"/>
</dbReference>
<keyword evidence="2" id="KW-1185">Reference proteome</keyword>